<feature type="domain" description="Spore germination protein N-terminal" evidence="9">
    <location>
        <begin position="23"/>
        <end position="190"/>
    </location>
</feature>
<evidence type="ECO:0000313" key="11">
    <source>
        <dbReference type="Proteomes" id="UP000823485"/>
    </source>
</evidence>
<keyword evidence="11" id="KW-1185">Reference proteome</keyword>
<evidence type="ECO:0000313" key="10">
    <source>
        <dbReference type="EMBL" id="MBM7717418.1"/>
    </source>
</evidence>
<dbReference type="PANTHER" id="PTHR35789">
    <property type="entry name" value="SPORE GERMINATION PROTEIN B3"/>
    <property type="match status" value="1"/>
</dbReference>
<dbReference type="InterPro" id="IPR046953">
    <property type="entry name" value="Spore_GerAC-like_C"/>
</dbReference>
<evidence type="ECO:0000256" key="5">
    <source>
        <dbReference type="ARBA" id="ARBA00023136"/>
    </source>
</evidence>
<comment type="subcellular location">
    <subcellularLocation>
        <location evidence="1">Membrane</location>
        <topology evidence="1">Lipid-anchor</topology>
    </subcellularLocation>
</comment>
<evidence type="ECO:0000256" key="1">
    <source>
        <dbReference type="ARBA" id="ARBA00004635"/>
    </source>
</evidence>
<dbReference type="RefSeq" id="WP_077113201.1">
    <property type="nucleotide sequence ID" value="NZ_JAFBFH010000047.1"/>
</dbReference>
<keyword evidence="4" id="KW-0732">Signal</keyword>
<dbReference type="InterPro" id="IPR057336">
    <property type="entry name" value="GerAC_N"/>
</dbReference>
<keyword evidence="5" id="KW-0472">Membrane</keyword>
<evidence type="ECO:0000256" key="7">
    <source>
        <dbReference type="ARBA" id="ARBA00023288"/>
    </source>
</evidence>
<feature type="domain" description="Spore germination GerAC-like C-terminal" evidence="8">
    <location>
        <begin position="229"/>
        <end position="398"/>
    </location>
</feature>
<accession>A0ABS2REX2</accession>
<comment type="similarity">
    <text evidence="2">Belongs to the GerABKC lipoprotein family.</text>
</comment>
<sequence length="412" mass="47052">MKRFFLLLFSAFSIIFLTTGCGDKEELERQAFVIALGLDKDEKDHLISVTFQVANPQVNTSKAAEAQNEQPSNIISVSAPDIFSAKELTQSSLSRKVTFAHLRTIIIGEELAKTDEFRHIIDSAVIDPELRRESIMIVSQEKASDYIHKNKPALESSPHKYYEFMEERWDSTGLVSKSNLNNFYHRSEGELALIIYATTKRNETVHTDEDTYKAGQVPQKAGDPVQMIGSAVMQNRKMIGTLNGEETRMALLIKRKSPINSFVASFIDPLNEKFRISARVIKDGHTKINVSPNQDPLKVAVSVPIKLQVRSNPGLTNYTTNEKNQTILKKSIEKQLEKDALKLIKKTKVEYKGEPFAWHINARKHFWTMKDFQKYDWEKHYQHAKVDVRFKVTIENFGAQIKPIPIKPSEKD</sequence>
<evidence type="ECO:0000256" key="4">
    <source>
        <dbReference type="ARBA" id="ARBA00022729"/>
    </source>
</evidence>
<dbReference type="InterPro" id="IPR008844">
    <property type="entry name" value="Spore_GerAC-like"/>
</dbReference>
<dbReference type="Pfam" id="PF25198">
    <property type="entry name" value="Spore_GerAC_N"/>
    <property type="match status" value="1"/>
</dbReference>
<keyword evidence="7" id="KW-0449">Lipoprotein</keyword>
<organism evidence="10 11">
    <name type="scientific">Siminovitchia thermophila</name>
    <dbReference type="NCBI Taxonomy" id="1245522"/>
    <lineage>
        <taxon>Bacteria</taxon>
        <taxon>Bacillati</taxon>
        <taxon>Bacillota</taxon>
        <taxon>Bacilli</taxon>
        <taxon>Bacillales</taxon>
        <taxon>Bacillaceae</taxon>
        <taxon>Siminovitchia</taxon>
    </lineage>
</organism>
<dbReference type="PROSITE" id="PS51257">
    <property type="entry name" value="PROKAR_LIPOPROTEIN"/>
    <property type="match status" value="1"/>
</dbReference>
<evidence type="ECO:0000259" key="8">
    <source>
        <dbReference type="Pfam" id="PF05504"/>
    </source>
</evidence>
<name>A0ABS2REX2_9BACI</name>
<dbReference type="NCBIfam" id="TIGR02887">
    <property type="entry name" value="spore_ger_x_C"/>
    <property type="match status" value="1"/>
</dbReference>
<evidence type="ECO:0000259" key="9">
    <source>
        <dbReference type="Pfam" id="PF25198"/>
    </source>
</evidence>
<reference evidence="10 11" key="1">
    <citation type="submission" date="2021-01" db="EMBL/GenBank/DDBJ databases">
        <title>Genomic Encyclopedia of Type Strains, Phase IV (KMG-IV): sequencing the most valuable type-strain genomes for metagenomic binning, comparative biology and taxonomic classification.</title>
        <authorList>
            <person name="Goeker M."/>
        </authorList>
    </citation>
    <scope>NUCLEOTIDE SEQUENCE [LARGE SCALE GENOMIC DNA]</scope>
    <source>
        <strain evidence="10 11">DSM 105453</strain>
    </source>
</reference>
<dbReference type="InterPro" id="IPR038501">
    <property type="entry name" value="Spore_GerAC_C_sf"/>
</dbReference>
<dbReference type="EMBL" id="JAFBFH010000047">
    <property type="protein sequence ID" value="MBM7717418.1"/>
    <property type="molecule type" value="Genomic_DNA"/>
</dbReference>
<keyword evidence="3" id="KW-0309">Germination</keyword>
<dbReference type="Gene3D" id="3.30.300.210">
    <property type="entry name" value="Nutrient germinant receptor protein C, domain 3"/>
    <property type="match status" value="1"/>
</dbReference>
<evidence type="ECO:0000256" key="6">
    <source>
        <dbReference type="ARBA" id="ARBA00023139"/>
    </source>
</evidence>
<evidence type="ECO:0000256" key="2">
    <source>
        <dbReference type="ARBA" id="ARBA00007886"/>
    </source>
</evidence>
<dbReference type="Proteomes" id="UP000823485">
    <property type="component" value="Unassembled WGS sequence"/>
</dbReference>
<gene>
    <name evidence="10" type="ORF">JOC94_004446</name>
</gene>
<dbReference type="PANTHER" id="PTHR35789:SF1">
    <property type="entry name" value="SPORE GERMINATION PROTEIN B3"/>
    <property type="match status" value="1"/>
</dbReference>
<comment type="caution">
    <text evidence="10">The sequence shown here is derived from an EMBL/GenBank/DDBJ whole genome shotgun (WGS) entry which is preliminary data.</text>
</comment>
<proteinExistence type="inferred from homology"/>
<dbReference type="Pfam" id="PF05504">
    <property type="entry name" value="Spore_GerAC"/>
    <property type="match status" value="1"/>
</dbReference>
<keyword evidence="6" id="KW-0564">Palmitate</keyword>
<evidence type="ECO:0000256" key="3">
    <source>
        <dbReference type="ARBA" id="ARBA00022544"/>
    </source>
</evidence>
<protein>
    <submittedName>
        <fullName evidence="10">Ger(X)C family germination protein</fullName>
    </submittedName>
</protein>